<dbReference type="EMBL" id="JBHMCA010000018">
    <property type="protein sequence ID" value="MFB9442967.1"/>
    <property type="molecule type" value="Genomic_DNA"/>
</dbReference>
<keyword evidence="1" id="KW-0223">Dioxygenase</keyword>
<keyword evidence="1" id="KW-0560">Oxidoreductase</keyword>
<reference evidence="1 2" key="1">
    <citation type="submission" date="2024-09" db="EMBL/GenBank/DDBJ databases">
        <authorList>
            <person name="Sun Q."/>
            <person name="Mori K."/>
        </authorList>
    </citation>
    <scope>NUCLEOTIDE SEQUENCE [LARGE SCALE GENOMIC DNA]</scope>
    <source>
        <strain evidence="1 2">JCM 3307</strain>
    </source>
</reference>
<dbReference type="InterPro" id="IPR008775">
    <property type="entry name" value="Phytyl_CoA_dOase-like"/>
</dbReference>
<accession>A0ABV5M2C0</accession>
<sequence length="249" mass="27060">MGHGEDLERDGFVILDGLLAAAELAAAREHADGLLDGVGWSDNDFDGRRTRRVYSLLGRLGPLEPLLLHPVVRAIVTERIGPVHQFGMLFLSAVDPGQGAQQPHFDAGVYPLPRKVEAETNVIWALDDFTADNGATLVAPGSHRWPAARHPAADELVPVVMPAGHALVYSGRLWHAAGHNRSRATRRALICEHVLPWLRPADNHILATGVEGLRTIGPQLRRLAGVAMASEYLGLVAGRDPELWLTERP</sequence>
<dbReference type="Proteomes" id="UP001589608">
    <property type="component" value="Unassembled WGS sequence"/>
</dbReference>
<gene>
    <name evidence="1" type="ORF">ACFFTR_07725</name>
</gene>
<name>A0ABV5M2C0_9ACTN</name>
<protein>
    <submittedName>
        <fullName evidence="1">Phytanoyl-CoA dioxygenase family protein</fullName>
    </submittedName>
</protein>
<comment type="caution">
    <text evidence="1">The sequence shown here is derived from an EMBL/GenBank/DDBJ whole genome shotgun (WGS) entry which is preliminary data.</text>
</comment>
<dbReference type="Pfam" id="PF05721">
    <property type="entry name" value="PhyH"/>
    <property type="match status" value="1"/>
</dbReference>
<dbReference type="GO" id="GO:0051213">
    <property type="term" value="F:dioxygenase activity"/>
    <property type="evidence" value="ECO:0007669"/>
    <property type="project" value="UniProtKB-KW"/>
</dbReference>
<proteinExistence type="predicted"/>
<dbReference type="PANTHER" id="PTHR20883">
    <property type="entry name" value="PHYTANOYL-COA DIOXYGENASE DOMAIN CONTAINING 1"/>
    <property type="match status" value="1"/>
</dbReference>
<evidence type="ECO:0000313" key="2">
    <source>
        <dbReference type="Proteomes" id="UP001589608"/>
    </source>
</evidence>
<evidence type="ECO:0000313" key="1">
    <source>
        <dbReference type="EMBL" id="MFB9442967.1"/>
    </source>
</evidence>
<organism evidence="1 2">
    <name type="scientific">Dactylosporangium vinaceum</name>
    <dbReference type="NCBI Taxonomy" id="53362"/>
    <lineage>
        <taxon>Bacteria</taxon>
        <taxon>Bacillati</taxon>
        <taxon>Actinomycetota</taxon>
        <taxon>Actinomycetes</taxon>
        <taxon>Micromonosporales</taxon>
        <taxon>Micromonosporaceae</taxon>
        <taxon>Dactylosporangium</taxon>
    </lineage>
</organism>
<dbReference type="RefSeq" id="WP_223103259.1">
    <property type="nucleotide sequence ID" value="NZ_CP061913.1"/>
</dbReference>
<keyword evidence="2" id="KW-1185">Reference proteome</keyword>
<dbReference type="Gene3D" id="2.60.120.620">
    <property type="entry name" value="q2cbj1_9rhob like domain"/>
    <property type="match status" value="1"/>
</dbReference>
<dbReference type="SUPFAM" id="SSF51197">
    <property type="entry name" value="Clavaminate synthase-like"/>
    <property type="match status" value="1"/>
</dbReference>
<dbReference type="PANTHER" id="PTHR20883:SF46">
    <property type="entry name" value="PHYTANOYL-COA HYDROXYLASE"/>
    <property type="match status" value="1"/>
</dbReference>